<reference evidence="1" key="2">
    <citation type="journal article" date="2015" name="Fish Shellfish Immunol.">
        <title>Early steps in the European eel (Anguilla anguilla)-Vibrio vulnificus interaction in the gills: Role of the RtxA13 toxin.</title>
        <authorList>
            <person name="Callol A."/>
            <person name="Pajuelo D."/>
            <person name="Ebbesson L."/>
            <person name="Teles M."/>
            <person name="MacKenzie S."/>
            <person name="Amaro C."/>
        </authorList>
    </citation>
    <scope>NUCLEOTIDE SEQUENCE</scope>
</reference>
<dbReference type="AlphaFoldDB" id="A0A0E9VD32"/>
<name>A0A0E9VD32_ANGAN</name>
<protein>
    <submittedName>
        <fullName evidence="1">Uncharacterized protein</fullName>
    </submittedName>
</protein>
<sequence>MVGKVDQAVIFLCQIHKLG</sequence>
<reference evidence="1" key="1">
    <citation type="submission" date="2014-11" db="EMBL/GenBank/DDBJ databases">
        <authorList>
            <person name="Amaro Gonzalez C."/>
        </authorList>
    </citation>
    <scope>NUCLEOTIDE SEQUENCE</scope>
</reference>
<organism evidence="1">
    <name type="scientific">Anguilla anguilla</name>
    <name type="common">European freshwater eel</name>
    <name type="synonym">Muraena anguilla</name>
    <dbReference type="NCBI Taxonomy" id="7936"/>
    <lineage>
        <taxon>Eukaryota</taxon>
        <taxon>Metazoa</taxon>
        <taxon>Chordata</taxon>
        <taxon>Craniata</taxon>
        <taxon>Vertebrata</taxon>
        <taxon>Euteleostomi</taxon>
        <taxon>Actinopterygii</taxon>
        <taxon>Neopterygii</taxon>
        <taxon>Teleostei</taxon>
        <taxon>Anguilliformes</taxon>
        <taxon>Anguillidae</taxon>
        <taxon>Anguilla</taxon>
    </lineage>
</organism>
<proteinExistence type="predicted"/>
<accession>A0A0E9VD32</accession>
<evidence type="ECO:0000313" key="1">
    <source>
        <dbReference type="EMBL" id="JAH76029.1"/>
    </source>
</evidence>
<dbReference type="EMBL" id="GBXM01032548">
    <property type="protein sequence ID" value="JAH76029.1"/>
    <property type="molecule type" value="Transcribed_RNA"/>
</dbReference>